<dbReference type="PANTHER" id="PTHR37451:SF3">
    <property type="entry name" value="MARVEL DOMAIN-CONTAINING PROTEIN"/>
    <property type="match status" value="1"/>
</dbReference>
<name>A0ABR4P747_9HELO</name>
<dbReference type="PANTHER" id="PTHR37451">
    <property type="entry name" value="MARVEL DOMAIN"/>
    <property type="match status" value="1"/>
</dbReference>
<dbReference type="Proteomes" id="UP001629113">
    <property type="component" value="Unassembled WGS sequence"/>
</dbReference>
<feature type="transmembrane region" description="Helical" evidence="1">
    <location>
        <begin position="118"/>
        <end position="140"/>
    </location>
</feature>
<organism evidence="2 3">
    <name type="scientific">Phlyctema vagabunda</name>
    <dbReference type="NCBI Taxonomy" id="108571"/>
    <lineage>
        <taxon>Eukaryota</taxon>
        <taxon>Fungi</taxon>
        <taxon>Dikarya</taxon>
        <taxon>Ascomycota</taxon>
        <taxon>Pezizomycotina</taxon>
        <taxon>Leotiomycetes</taxon>
        <taxon>Helotiales</taxon>
        <taxon>Dermateaceae</taxon>
        <taxon>Phlyctema</taxon>
    </lineage>
</organism>
<proteinExistence type="predicted"/>
<keyword evidence="1" id="KW-0472">Membrane</keyword>
<feature type="transmembrane region" description="Helical" evidence="1">
    <location>
        <begin position="50"/>
        <end position="67"/>
    </location>
</feature>
<reference evidence="2 3" key="1">
    <citation type="submission" date="2024-06" db="EMBL/GenBank/DDBJ databases">
        <title>Complete genome of Phlyctema vagabunda strain 19-DSS-EL-015.</title>
        <authorList>
            <person name="Fiorenzani C."/>
        </authorList>
    </citation>
    <scope>NUCLEOTIDE SEQUENCE [LARGE SCALE GENOMIC DNA]</scope>
    <source>
        <strain evidence="2 3">19-DSS-EL-015</strain>
    </source>
</reference>
<evidence type="ECO:0008006" key="4">
    <source>
        <dbReference type="Google" id="ProtNLM"/>
    </source>
</evidence>
<accession>A0ABR4P747</accession>
<keyword evidence="1" id="KW-0812">Transmembrane</keyword>
<dbReference type="EMBL" id="JBFCZG010000008">
    <property type="protein sequence ID" value="KAL3419082.1"/>
    <property type="molecule type" value="Genomic_DNA"/>
</dbReference>
<evidence type="ECO:0000313" key="2">
    <source>
        <dbReference type="EMBL" id="KAL3419082.1"/>
    </source>
</evidence>
<evidence type="ECO:0000313" key="3">
    <source>
        <dbReference type="Proteomes" id="UP001629113"/>
    </source>
</evidence>
<comment type="caution">
    <text evidence="2">The sequence shown here is derived from an EMBL/GenBank/DDBJ whole genome shotgun (WGS) entry which is preliminary data.</text>
</comment>
<keyword evidence="3" id="KW-1185">Reference proteome</keyword>
<sequence length="170" mass="18887">MSAITSRFINLSNVPNMKFRMHMAQVVLVLLAIVISIARLANKNTIPSRASVWYLVVCFKSLIIILYQVLSEHHDRFRKWASPKANAVLNVIETIFWLAAFIISIAGNSGTCKGSSCALGSFLSALAFFLFLITGFVAFMSVRDYRYLRRNGMLPGSAPAVKRDPILGEV</sequence>
<evidence type="ECO:0000256" key="1">
    <source>
        <dbReference type="SAM" id="Phobius"/>
    </source>
</evidence>
<keyword evidence="1" id="KW-1133">Transmembrane helix</keyword>
<gene>
    <name evidence="2" type="ORF">PVAG01_09303</name>
</gene>
<protein>
    <recommendedName>
        <fullName evidence="4">MARVEL domain-containing protein</fullName>
    </recommendedName>
</protein>
<feature type="transmembrane region" description="Helical" evidence="1">
    <location>
        <begin position="87"/>
        <end position="106"/>
    </location>
</feature>